<dbReference type="STRING" id="240303.SAMN05421677_106132"/>
<feature type="transmembrane region" description="Helical" evidence="1">
    <location>
        <begin position="102"/>
        <end position="123"/>
    </location>
</feature>
<gene>
    <name evidence="2" type="ORF">SAMN05421677_106132</name>
</gene>
<protein>
    <submittedName>
        <fullName evidence="2">Uncharacterized protein</fullName>
    </submittedName>
</protein>
<feature type="transmembrane region" description="Helical" evidence="1">
    <location>
        <begin position="35"/>
        <end position="55"/>
    </location>
</feature>
<reference evidence="3" key="1">
    <citation type="submission" date="2016-10" db="EMBL/GenBank/DDBJ databases">
        <authorList>
            <person name="Varghese N."/>
            <person name="Submissions S."/>
        </authorList>
    </citation>
    <scope>NUCLEOTIDE SEQUENCE [LARGE SCALE GENOMIC DNA]</scope>
    <source>
        <strain evidence="3">CGMCC 1.3703</strain>
    </source>
</reference>
<dbReference type="OrthoDB" id="2868470at2"/>
<evidence type="ECO:0000313" key="3">
    <source>
        <dbReference type="Proteomes" id="UP000198860"/>
    </source>
</evidence>
<keyword evidence="1" id="KW-1133">Transmembrane helix</keyword>
<feature type="transmembrane region" description="Helical" evidence="1">
    <location>
        <begin position="62"/>
        <end position="82"/>
    </location>
</feature>
<sequence>MREVILLLADVVNVWHDVILKFTQMMGWNLTDKDLHFWVIGILGIIGLIFVDILFHAIAKWSITAISFLFTFAMVLVFVFAVEIQQKITGSGNMEFADAFVSVLGFFLFSGIYFVFIGIIRAIKKYTANKKEDQDAA</sequence>
<organism evidence="2 3">
    <name type="scientific">Halobacillus aidingensis</name>
    <dbReference type="NCBI Taxonomy" id="240303"/>
    <lineage>
        <taxon>Bacteria</taxon>
        <taxon>Bacillati</taxon>
        <taxon>Bacillota</taxon>
        <taxon>Bacilli</taxon>
        <taxon>Bacillales</taxon>
        <taxon>Bacillaceae</taxon>
        <taxon>Halobacillus</taxon>
    </lineage>
</organism>
<dbReference type="RefSeq" id="WP_089652013.1">
    <property type="nucleotide sequence ID" value="NZ_FNIZ01000006.1"/>
</dbReference>
<keyword evidence="1" id="KW-0472">Membrane</keyword>
<name>A0A1H0KW33_HALAD</name>
<dbReference type="EMBL" id="FNIZ01000006">
    <property type="protein sequence ID" value="SDO60158.1"/>
    <property type="molecule type" value="Genomic_DNA"/>
</dbReference>
<dbReference type="Proteomes" id="UP000198860">
    <property type="component" value="Unassembled WGS sequence"/>
</dbReference>
<keyword evidence="1" id="KW-0812">Transmembrane</keyword>
<proteinExistence type="predicted"/>
<accession>A0A1H0KW33</accession>
<keyword evidence="3" id="KW-1185">Reference proteome</keyword>
<evidence type="ECO:0000313" key="2">
    <source>
        <dbReference type="EMBL" id="SDO60158.1"/>
    </source>
</evidence>
<dbReference type="AlphaFoldDB" id="A0A1H0KW33"/>
<evidence type="ECO:0000256" key="1">
    <source>
        <dbReference type="SAM" id="Phobius"/>
    </source>
</evidence>